<comment type="caution">
    <text evidence="1">The sequence shown here is derived from an EMBL/GenBank/DDBJ whole genome shotgun (WGS) entry which is preliminary data.</text>
</comment>
<evidence type="ECO:0000313" key="1">
    <source>
        <dbReference type="EMBL" id="PKI72240.1"/>
    </source>
</evidence>
<dbReference type="EMBL" id="PGOL01000335">
    <property type="protein sequence ID" value="PKI72240.1"/>
    <property type="molecule type" value="Genomic_DNA"/>
</dbReference>
<keyword evidence="2" id="KW-1185">Reference proteome</keyword>
<sequence>MASIVGLVTKPRAVCFPYPGQGHINATLKLAVEKTRPFSRVDHSSMVELCVDESDVEALARALRV</sequence>
<protein>
    <submittedName>
        <fullName evidence="1">Uncharacterized protein</fullName>
    </submittedName>
</protein>
<dbReference type="Gene3D" id="3.40.50.2000">
    <property type="entry name" value="Glycogen Phosphorylase B"/>
    <property type="match status" value="1"/>
</dbReference>
<evidence type="ECO:0000313" key="2">
    <source>
        <dbReference type="Proteomes" id="UP000233551"/>
    </source>
</evidence>
<name>A0A2I0KV82_PUNGR</name>
<proteinExistence type="predicted"/>
<reference evidence="1 2" key="1">
    <citation type="submission" date="2017-11" db="EMBL/GenBank/DDBJ databases">
        <title>De-novo sequencing of pomegranate (Punica granatum L.) genome.</title>
        <authorList>
            <person name="Akparov Z."/>
            <person name="Amiraslanov A."/>
            <person name="Hajiyeva S."/>
            <person name="Abbasov M."/>
            <person name="Kaur K."/>
            <person name="Hamwieh A."/>
            <person name="Solovyev V."/>
            <person name="Salamov A."/>
            <person name="Braich B."/>
            <person name="Kosarev P."/>
            <person name="Mahmoud A."/>
            <person name="Hajiyev E."/>
            <person name="Babayeva S."/>
            <person name="Izzatullayeva V."/>
            <person name="Mammadov A."/>
            <person name="Mammadov A."/>
            <person name="Sharifova S."/>
            <person name="Ojaghi J."/>
            <person name="Eynullazada K."/>
            <person name="Bayramov B."/>
            <person name="Abdulazimova A."/>
            <person name="Shahmuradov I."/>
        </authorList>
    </citation>
    <scope>NUCLEOTIDE SEQUENCE [LARGE SCALE GENOMIC DNA]</scope>
    <source>
        <strain evidence="2">cv. AG2017</strain>
        <tissue evidence="1">Leaf</tissue>
    </source>
</reference>
<dbReference type="Proteomes" id="UP000233551">
    <property type="component" value="Unassembled WGS sequence"/>
</dbReference>
<gene>
    <name evidence="1" type="ORF">CRG98_007377</name>
</gene>
<dbReference type="AlphaFoldDB" id="A0A2I0KV82"/>
<organism evidence="1 2">
    <name type="scientific">Punica granatum</name>
    <name type="common">Pomegranate</name>
    <dbReference type="NCBI Taxonomy" id="22663"/>
    <lineage>
        <taxon>Eukaryota</taxon>
        <taxon>Viridiplantae</taxon>
        <taxon>Streptophyta</taxon>
        <taxon>Embryophyta</taxon>
        <taxon>Tracheophyta</taxon>
        <taxon>Spermatophyta</taxon>
        <taxon>Magnoliopsida</taxon>
        <taxon>eudicotyledons</taxon>
        <taxon>Gunneridae</taxon>
        <taxon>Pentapetalae</taxon>
        <taxon>rosids</taxon>
        <taxon>malvids</taxon>
        <taxon>Myrtales</taxon>
        <taxon>Lythraceae</taxon>
        <taxon>Punica</taxon>
    </lineage>
</organism>
<accession>A0A2I0KV82</accession>